<dbReference type="PATRIC" id="fig|299146.4.peg.1118"/>
<sequence>MVEGGGWRWWVSAGGAGLVVLPLGQGAPLVAVVAAVYGLIVVGAWVWGSRSGRAVGMSVGVALVAVLASTFAVSQWPGSLIAAPWLDWFMVWWVVGVVCLAALIVDLWVVDQGVGWKLAAGKARWVASVATLATVLLLCGCVLGLIQTDGDGALRFPARDDEVLPLPASLRLVSADTCAEAGNGGACMAKFVVTAGDGAGRAATVTRLVEHLRSRGWPLQPGPDTFSGHRETGGILNWRPHRMWLYTEAEPASVLRPAPPFDVVVIYISDL</sequence>
<keyword evidence="1" id="KW-0812">Transmembrane</keyword>
<feature type="transmembrane region" description="Helical" evidence="1">
    <location>
        <begin position="125"/>
        <end position="146"/>
    </location>
</feature>
<feature type="transmembrane region" description="Helical" evidence="1">
    <location>
        <begin position="54"/>
        <end position="73"/>
    </location>
</feature>
<keyword evidence="1" id="KW-1133">Transmembrane helix</keyword>
<organism evidence="2 3">
    <name type="scientific">Micromonospora narathiwatensis</name>
    <dbReference type="NCBI Taxonomy" id="299146"/>
    <lineage>
        <taxon>Bacteria</taxon>
        <taxon>Bacillati</taxon>
        <taxon>Actinomycetota</taxon>
        <taxon>Actinomycetes</taxon>
        <taxon>Micromonosporales</taxon>
        <taxon>Micromonosporaceae</taxon>
        <taxon>Micromonospora</taxon>
    </lineage>
</organism>
<proteinExistence type="predicted"/>
<reference evidence="2 3" key="1">
    <citation type="submission" date="2016-06" db="EMBL/GenBank/DDBJ databases">
        <authorList>
            <person name="Kjaerup R.B."/>
            <person name="Dalgaard T.S."/>
            <person name="Juul-Madsen H.R."/>
        </authorList>
    </citation>
    <scope>NUCLEOTIDE SEQUENCE [LARGE SCALE GENOMIC DNA]</scope>
    <source>
        <strain evidence="2 3">DSM 45248</strain>
    </source>
</reference>
<keyword evidence="3" id="KW-1185">Reference proteome</keyword>
<protein>
    <submittedName>
        <fullName evidence="2">Uncharacterized protein</fullName>
    </submittedName>
</protein>
<dbReference type="AlphaFoldDB" id="A0A1A8ZAM3"/>
<dbReference type="Proteomes" id="UP000198765">
    <property type="component" value="Chromosome I"/>
</dbReference>
<feature type="transmembrane region" description="Helical" evidence="1">
    <location>
        <begin position="85"/>
        <end position="105"/>
    </location>
</feature>
<dbReference type="EMBL" id="LT594324">
    <property type="protein sequence ID" value="SBT40881.1"/>
    <property type="molecule type" value="Genomic_DNA"/>
</dbReference>
<name>A0A1A8ZAM3_9ACTN</name>
<evidence type="ECO:0000313" key="3">
    <source>
        <dbReference type="Proteomes" id="UP000198765"/>
    </source>
</evidence>
<gene>
    <name evidence="2" type="ORF">GA0070621_1080</name>
</gene>
<accession>A0A1A8ZAM3</accession>
<evidence type="ECO:0000256" key="1">
    <source>
        <dbReference type="SAM" id="Phobius"/>
    </source>
</evidence>
<feature type="transmembrane region" description="Helical" evidence="1">
    <location>
        <begin position="29"/>
        <end position="48"/>
    </location>
</feature>
<evidence type="ECO:0000313" key="2">
    <source>
        <dbReference type="EMBL" id="SBT40881.1"/>
    </source>
</evidence>
<keyword evidence="1" id="KW-0472">Membrane</keyword>